<feature type="domain" description="Sushi" evidence="8">
    <location>
        <begin position="268"/>
        <end position="316"/>
    </location>
</feature>
<keyword evidence="1 3" id="KW-1015">Disulfide bond</keyword>
<sequence>MTAILAVKRAAILTFVCAFFASGSAQEVVRNSQSNNVNGRSCGENQFACRNGECIASELLCDGRADCSDQSDETQVECTKPELTCPDYAFRCTYGACVNGDAVCNGVKDCIDNSDEALSRCPGISAADPEASCGIGDFRCRNGQCINSTSLCDGIVDCADQSDETTLACGSFPCSQLVFRCNYGACIDGDLTCNGVRNCADGSDEDPLHCGGSGTPGPVTPVTPTPTPPPTPRPSSRPPVARPSACLVPPQPSNGHWKLHRTLCSNELDCEIPQGVELEPGTQLVYTCNSNYKARGSTEVFCAVTGTWSKTPVCVEIKCSALNSPSTTAACSSKGQWVSCDSAVSPGTRAQLSCRQGYMMDTTSFTTRRTSVTCNANGKWEPDPVRCIPVCGIARTNQTPLVYNGVKATIGDFPWHATLYKEVNTVKGPKKEFQCGATIIEINLVLTAAHCVYDENTKTAVSPEKFFVVTGNAFRDYDSPLHDPNIVRKAEVKNVYLYCQYYGLNGNYASDIALLELRQPFVFSSILQPACLDVSGFSEQILEPGVFGRVAGFGRTASGTTSAVLQTLTLPYISYSQCKSSSNSSEVEVFISNDKFCAGYTNGSAVCEGDSGGGLVFKKNDLWYVMGVVSVGLGVDTSNGERTCDKYSYSLYTKVSTYMAWIQDVMFNLKQYQSFRSCGSNV</sequence>
<dbReference type="GO" id="GO:0004252">
    <property type="term" value="F:serine-type endopeptidase activity"/>
    <property type="evidence" value="ECO:0007669"/>
    <property type="project" value="InterPro"/>
</dbReference>
<keyword evidence="10" id="KW-0645">Protease</keyword>
<evidence type="ECO:0000313" key="10">
    <source>
        <dbReference type="RefSeq" id="XP_015521100.2"/>
    </source>
</evidence>
<dbReference type="InterPro" id="IPR023415">
    <property type="entry name" value="LDLR_class-A_CS"/>
</dbReference>
<evidence type="ECO:0000256" key="5">
    <source>
        <dbReference type="SAM" id="SignalP"/>
    </source>
</evidence>
<evidence type="ECO:0000256" key="1">
    <source>
        <dbReference type="ARBA" id="ARBA00023157"/>
    </source>
</evidence>
<dbReference type="GO" id="GO:0006508">
    <property type="term" value="P:proteolysis"/>
    <property type="evidence" value="ECO:0007669"/>
    <property type="project" value="UniProtKB-KW"/>
</dbReference>
<feature type="disulfide bond" evidence="2">
    <location>
        <begin position="42"/>
        <end position="54"/>
    </location>
</feature>
<feature type="disulfide bond" evidence="3">
    <location>
        <begin position="331"/>
        <end position="374"/>
    </location>
</feature>
<dbReference type="OrthoDB" id="2019384at2759"/>
<dbReference type="CDD" id="cd00112">
    <property type="entry name" value="LDLa"/>
    <property type="match status" value="4"/>
</dbReference>
<name>A0A6J0C3M8_NEOLC</name>
<dbReference type="GO" id="GO:0004930">
    <property type="term" value="F:G protein-coupled receptor activity"/>
    <property type="evidence" value="ECO:0007669"/>
    <property type="project" value="InterPro"/>
</dbReference>
<dbReference type="SMART" id="SM00020">
    <property type="entry name" value="Tryp_SPc"/>
    <property type="match status" value="1"/>
</dbReference>
<dbReference type="RefSeq" id="XP_015521100.2">
    <property type="nucleotide sequence ID" value="XM_015665614.2"/>
</dbReference>
<dbReference type="InterPro" id="IPR035976">
    <property type="entry name" value="Sushi/SCR/CCP_sf"/>
</dbReference>
<dbReference type="SMART" id="SM00032">
    <property type="entry name" value="CCP"/>
    <property type="match status" value="2"/>
</dbReference>
<dbReference type="InterPro" id="IPR043504">
    <property type="entry name" value="Peptidase_S1_PA_chymotrypsin"/>
</dbReference>
<feature type="disulfide bond" evidence="2">
    <location>
        <begin position="174"/>
        <end position="186"/>
    </location>
</feature>
<dbReference type="Pfam" id="PF00057">
    <property type="entry name" value="Ldl_recept_a"/>
    <property type="match status" value="4"/>
</dbReference>
<evidence type="ECO:0000256" key="2">
    <source>
        <dbReference type="PROSITE-ProRule" id="PRU00124"/>
    </source>
</evidence>
<dbReference type="InterPro" id="IPR001254">
    <property type="entry name" value="Trypsin_dom"/>
</dbReference>
<feature type="disulfide bond" evidence="2">
    <location>
        <begin position="133"/>
        <end position="145"/>
    </location>
</feature>
<dbReference type="PROSITE" id="PS50068">
    <property type="entry name" value="LDLRA_2"/>
    <property type="match status" value="4"/>
</dbReference>
<feature type="chain" id="PRO_5047200109" evidence="5">
    <location>
        <begin position="26"/>
        <end position="682"/>
    </location>
</feature>
<dbReference type="InterPro" id="IPR009003">
    <property type="entry name" value="Peptidase_S1_PA"/>
</dbReference>
<dbReference type="PROSITE" id="PS50227">
    <property type="entry name" value="G_PROTEIN_RECEP_F2_3"/>
    <property type="match status" value="1"/>
</dbReference>
<dbReference type="PROSITE" id="PS00134">
    <property type="entry name" value="TRYPSIN_HIS"/>
    <property type="match status" value="1"/>
</dbReference>
<feature type="domain" description="G-protein coupled receptors family 2 profile 1" evidence="6">
    <location>
        <begin position="318"/>
        <end position="395"/>
    </location>
</feature>
<dbReference type="PROSITE" id="PS50240">
    <property type="entry name" value="TRYPSIN_DOM"/>
    <property type="match status" value="1"/>
</dbReference>
<dbReference type="GeneID" id="107225221"/>
<feature type="disulfide bond" evidence="2">
    <location>
        <begin position="181"/>
        <end position="199"/>
    </location>
</feature>
<feature type="region of interest" description="Disordered" evidence="4">
    <location>
        <begin position="210"/>
        <end position="244"/>
    </location>
</feature>
<dbReference type="Pfam" id="PF00084">
    <property type="entry name" value="Sushi"/>
    <property type="match status" value="2"/>
</dbReference>
<dbReference type="GO" id="GO:0005576">
    <property type="term" value="C:extracellular region"/>
    <property type="evidence" value="ECO:0007669"/>
    <property type="project" value="UniProtKB-SubCell"/>
</dbReference>
<dbReference type="PANTHER" id="PTHR24252">
    <property type="entry name" value="ACROSIN-RELATED"/>
    <property type="match status" value="1"/>
</dbReference>
<feature type="signal peptide" evidence="5">
    <location>
        <begin position="1"/>
        <end position="25"/>
    </location>
</feature>
<dbReference type="InterPro" id="IPR018114">
    <property type="entry name" value="TRYPSIN_HIS"/>
</dbReference>
<dbReference type="Gene3D" id="2.40.10.10">
    <property type="entry name" value="Trypsin-like serine proteases"/>
    <property type="match status" value="1"/>
</dbReference>
<dbReference type="Pfam" id="PF00089">
    <property type="entry name" value="Trypsin"/>
    <property type="match status" value="1"/>
</dbReference>
<feature type="disulfide bond" evidence="2">
    <location>
        <begin position="49"/>
        <end position="67"/>
    </location>
</feature>
<comment type="caution">
    <text evidence="3">Lacks conserved residue(s) required for the propagation of feature annotation.</text>
</comment>
<dbReference type="AlphaFoldDB" id="A0A6J0C3M8"/>
<dbReference type="PANTHER" id="PTHR24252:SF7">
    <property type="entry name" value="HYALIN"/>
    <property type="match status" value="1"/>
</dbReference>
<dbReference type="PRINTS" id="PR00261">
    <property type="entry name" value="LDLRECEPTOR"/>
</dbReference>
<dbReference type="SMART" id="SM00192">
    <property type="entry name" value="LDLa"/>
    <property type="match status" value="4"/>
</dbReference>
<dbReference type="Gene3D" id="2.10.70.10">
    <property type="entry name" value="Complement Module, domain 1"/>
    <property type="match status" value="2"/>
</dbReference>
<feature type="domain" description="Sushi" evidence="8">
    <location>
        <begin position="329"/>
        <end position="389"/>
    </location>
</feature>
<keyword evidence="9" id="KW-1185">Reference proteome</keyword>
<dbReference type="InParanoid" id="A0A6J0C3M8"/>
<keyword evidence="10" id="KW-0378">Hydrolase</keyword>
<dbReference type="PROSITE" id="PS01209">
    <property type="entry name" value="LDLRA_1"/>
    <property type="match status" value="3"/>
</dbReference>
<evidence type="ECO:0000256" key="4">
    <source>
        <dbReference type="SAM" id="MobiDB-lite"/>
    </source>
</evidence>
<feature type="disulfide bond" evidence="2">
    <location>
        <begin position="85"/>
        <end position="97"/>
    </location>
</feature>
<evidence type="ECO:0000256" key="3">
    <source>
        <dbReference type="PROSITE-ProRule" id="PRU00302"/>
    </source>
</evidence>
<feature type="disulfide bond" evidence="2">
    <location>
        <begin position="92"/>
        <end position="110"/>
    </location>
</feature>
<dbReference type="KEGG" id="nlo:107225221"/>
<feature type="disulfide bond" evidence="2">
    <location>
        <begin position="140"/>
        <end position="158"/>
    </location>
</feature>
<keyword evidence="3" id="KW-0768">Sushi</keyword>
<dbReference type="InterPro" id="IPR000436">
    <property type="entry name" value="Sushi_SCR_CCP_dom"/>
</dbReference>
<evidence type="ECO:0000259" key="6">
    <source>
        <dbReference type="PROSITE" id="PS50227"/>
    </source>
</evidence>
<accession>A0A6J0C3M8</accession>
<evidence type="ECO:0000259" key="7">
    <source>
        <dbReference type="PROSITE" id="PS50240"/>
    </source>
</evidence>
<reference evidence="10" key="1">
    <citation type="submission" date="2025-08" db="UniProtKB">
        <authorList>
            <consortium name="RefSeq"/>
        </authorList>
    </citation>
    <scope>IDENTIFICATION</scope>
    <source>
        <tissue evidence="10">Thorax and Abdomen</tissue>
    </source>
</reference>
<gene>
    <name evidence="10" type="primary">LOC107225221</name>
</gene>
<dbReference type="CDD" id="cd00033">
    <property type="entry name" value="CCP"/>
    <property type="match status" value="2"/>
</dbReference>
<dbReference type="GO" id="GO:0016020">
    <property type="term" value="C:membrane"/>
    <property type="evidence" value="ECO:0007669"/>
    <property type="project" value="InterPro"/>
</dbReference>
<dbReference type="InterPro" id="IPR002172">
    <property type="entry name" value="LDrepeatLR_classA_rpt"/>
</dbReference>
<dbReference type="FunCoup" id="A0A6J0C3M8">
    <property type="interactions" value="69"/>
</dbReference>
<dbReference type="InterPro" id="IPR001879">
    <property type="entry name" value="GPCR_2_extracellular_dom"/>
</dbReference>
<dbReference type="InterPro" id="IPR036055">
    <property type="entry name" value="LDL_receptor-like_sf"/>
</dbReference>
<dbReference type="SUPFAM" id="SSF50494">
    <property type="entry name" value="Trypsin-like serine proteases"/>
    <property type="match status" value="1"/>
</dbReference>
<keyword evidence="5" id="KW-0732">Signal</keyword>
<dbReference type="Proteomes" id="UP000829291">
    <property type="component" value="Chromosome 6"/>
</dbReference>
<dbReference type="Gene3D" id="4.10.400.10">
    <property type="entry name" value="Low-density Lipoprotein Receptor"/>
    <property type="match status" value="4"/>
</dbReference>
<evidence type="ECO:0000313" key="9">
    <source>
        <dbReference type="Proteomes" id="UP000829291"/>
    </source>
</evidence>
<protein>
    <submittedName>
        <fullName evidence="10">Modular serine protease</fullName>
    </submittedName>
</protein>
<dbReference type="SUPFAM" id="SSF57535">
    <property type="entry name" value="Complement control module/SCR domain"/>
    <property type="match status" value="1"/>
</dbReference>
<dbReference type="CDD" id="cd00190">
    <property type="entry name" value="Tryp_SPc"/>
    <property type="match status" value="1"/>
</dbReference>
<proteinExistence type="predicted"/>
<feature type="domain" description="Peptidase S1" evidence="7">
    <location>
        <begin position="402"/>
        <end position="667"/>
    </location>
</feature>
<feature type="compositionally biased region" description="Pro residues" evidence="4">
    <location>
        <begin position="218"/>
        <end position="241"/>
    </location>
</feature>
<evidence type="ECO:0000259" key="8">
    <source>
        <dbReference type="PROSITE" id="PS50923"/>
    </source>
</evidence>
<dbReference type="SUPFAM" id="SSF57424">
    <property type="entry name" value="LDL receptor-like module"/>
    <property type="match status" value="4"/>
</dbReference>
<dbReference type="PROSITE" id="PS50923">
    <property type="entry name" value="SUSHI"/>
    <property type="match status" value="2"/>
</dbReference>
<organism evidence="10">
    <name type="scientific">Neodiprion lecontei</name>
    <name type="common">Redheaded pine sawfly</name>
    <dbReference type="NCBI Taxonomy" id="441921"/>
    <lineage>
        <taxon>Eukaryota</taxon>
        <taxon>Metazoa</taxon>
        <taxon>Ecdysozoa</taxon>
        <taxon>Arthropoda</taxon>
        <taxon>Hexapoda</taxon>
        <taxon>Insecta</taxon>
        <taxon>Pterygota</taxon>
        <taxon>Neoptera</taxon>
        <taxon>Endopterygota</taxon>
        <taxon>Hymenoptera</taxon>
        <taxon>Tenthredinoidea</taxon>
        <taxon>Diprionidae</taxon>
        <taxon>Diprioninae</taxon>
        <taxon>Neodiprion</taxon>
    </lineage>
</organism>